<dbReference type="RefSeq" id="WP_302877409.1">
    <property type="nucleotide sequence ID" value="NZ_JAUMKJ010000005.1"/>
</dbReference>
<dbReference type="Proteomes" id="UP001168883">
    <property type="component" value="Unassembled WGS sequence"/>
</dbReference>
<evidence type="ECO:0000313" key="2">
    <source>
        <dbReference type="Proteomes" id="UP001168883"/>
    </source>
</evidence>
<dbReference type="Pfam" id="PF12788">
    <property type="entry name" value="YmaF"/>
    <property type="match status" value="1"/>
</dbReference>
<accession>A0ABT8V4L0</accession>
<proteinExistence type="predicted"/>
<dbReference type="InterPro" id="IPR024307">
    <property type="entry name" value="YmaF"/>
</dbReference>
<reference evidence="1" key="1">
    <citation type="submission" date="2023-07" db="EMBL/GenBank/DDBJ databases">
        <authorList>
            <person name="Aktuganov G."/>
            <person name="Boyko T."/>
            <person name="Delegan Y."/>
            <person name="Galimzianova N."/>
            <person name="Gilvanova E."/>
            <person name="Korobov V."/>
            <person name="Kuzmina L."/>
            <person name="Melentiev A."/>
            <person name="Milman P."/>
            <person name="Ryabova A."/>
            <person name="Stupak E."/>
            <person name="Yasakov T."/>
            <person name="Zharikova N."/>
            <person name="Zhurenko E."/>
        </authorList>
    </citation>
    <scope>NUCLEOTIDE SEQUENCE</scope>
    <source>
        <strain evidence="1">IB-739</strain>
    </source>
</reference>
<protein>
    <submittedName>
        <fullName evidence="1">YmaF family protein</fullName>
    </submittedName>
</protein>
<keyword evidence="2" id="KW-1185">Reference proteome</keyword>
<organism evidence="1 2">
    <name type="scientific">Paenibacillus ehimensis</name>
    <dbReference type="NCBI Taxonomy" id="79264"/>
    <lineage>
        <taxon>Bacteria</taxon>
        <taxon>Bacillati</taxon>
        <taxon>Bacillota</taxon>
        <taxon>Bacilli</taxon>
        <taxon>Bacillales</taxon>
        <taxon>Paenibacillaceae</taxon>
        <taxon>Paenibacillus</taxon>
    </lineage>
</organism>
<sequence>MSVCPLPPVPYVPLPPAPYVPLPPAHAHPFIGLTSTALGHFHRVEMFVYATNGDGTDGHVHRYQGHTNTVMGHFHRFIGMTGPPIALPDGSHYHEIDALTNDEPFEFKENYYKTVLSIKRRSHKFAGPTGTGIGYEPPGW</sequence>
<name>A0ABT8V4L0_9BACL</name>
<dbReference type="EMBL" id="JAUMKJ010000005">
    <property type="protein sequence ID" value="MDO3676376.1"/>
    <property type="molecule type" value="Genomic_DNA"/>
</dbReference>
<evidence type="ECO:0000313" key="1">
    <source>
        <dbReference type="EMBL" id="MDO3676376.1"/>
    </source>
</evidence>
<comment type="caution">
    <text evidence="1">The sequence shown here is derived from an EMBL/GenBank/DDBJ whole genome shotgun (WGS) entry which is preliminary data.</text>
</comment>
<gene>
    <name evidence="1" type="ORF">Q3C12_05125</name>
</gene>